<dbReference type="EMBL" id="MDEN01000065">
    <property type="protein sequence ID" value="OCX17387.1"/>
    <property type="molecule type" value="Genomic_DNA"/>
</dbReference>
<gene>
    <name evidence="1" type="ORF">BBI10_17935</name>
</gene>
<reference evidence="1 2" key="1">
    <citation type="submission" date="2016-08" db="EMBL/GenBank/DDBJ databases">
        <title>Whole genome sequence of Pseudomonas graminis strain UASWS1507, a potential biological control agent for agriculture.</title>
        <authorList>
            <person name="Crovadore J."/>
            <person name="Calmin G."/>
            <person name="Chablais R."/>
            <person name="Cochard B."/>
            <person name="Lefort F."/>
        </authorList>
    </citation>
    <scope>NUCLEOTIDE SEQUENCE [LARGE SCALE GENOMIC DNA]</scope>
    <source>
        <strain evidence="1 2">UASWS1507</strain>
    </source>
</reference>
<dbReference type="Proteomes" id="UP000095143">
    <property type="component" value="Unassembled WGS sequence"/>
</dbReference>
<evidence type="ECO:0000313" key="2">
    <source>
        <dbReference type="Proteomes" id="UP000095143"/>
    </source>
</evidence>
<accession>A0A1C2DRK2</accession>
<sequence length="86" mass="9541">MNPLGLELKAKKVVYVGEERFTKLMGHAIELSNNTRVQITTTQFAQHLVDHYSELALANWMQTLAAAAVKNQPGAQEQAETSIQNC</sequence>
<proteinExistence type="predicted"/>
<organism evidence="1 2">
    <name type="scientific">Pseudomonas graminis</name>
    <dbReference type="NCBI Taxonomy" id="158627"/>
    <lineage>
        <taxon>Bacteria</taxon>
        <taxon>Pseudomonadati</taxon>
        <taxon>Pseudomonadota</taxon>
        <taxon>Gammaproteobacteria</taxon>
        <taxon>Pseudomonadales</taxon>
        <taxon>Pseudomonadaceae</taxon>
        <taxon>Pseudomonas</taxon>
    </lineage>
</organism>
<name>A0A1C2DRK2_9PSED</name>
<comment type="caution">
    <text evidence="1">The sequence shown here is derived from an EMBL/GenBank/DDBJ whole genome shotgun (WGS) entry which is preliminary data.</text>
</comment>
<evidence type="ECO:0000313" key="1">
    <source>
        <dbReference type="EMBL" id="OCX17387.1"/>
    </source>
</evidence>
<protein>
    <submittedName>
        <fullName evidence="1">Uncharacterized protein</fullName>
    </submittedName>
</protein>
<dbReference type="AlphaFoldDB" id="A0A1C2DRK2"/>